<sequence length="103" mass="12115">MPKKQEVTKEQYAQALDQHKDEVYHIALKGWQMPILHGLIALAVDHPGVKKLGWPTKQLINQVRWWCREKFTEWGFSPEEVEYLDKMREDAQGNITEEGRIQA</sequence>
<dbReference type="AlphaFoldDB" id="X1U4S4"/>
<gene>
    <name evidence="1" type="ORF">S12H4_37353</name>
</gene>
<dbReference type="EMBL" id="BARW01022366">
    <property type="protein sequence ID" value="GAI98631.1"/>
    <property type="molecule type" value="Genomic_DNA"/>
</dbReference>
<name>X1U4S4_9ZZZZ</name>
<organism evidence="1">
    <name type="scientific">marine sediment metagenome</name>
    <dbReference type="NCBI Taxonomy" id="412755"/>
    <lineage>
        <taxon>unclassified sequences</taxon>
        <taxon>metagenomes</taxon>
        <taxon>ecological metagenomes</taxon>
    </lineage>
</organism>
<reference evidence="1" key="1">
    <citation type="journal article" date="2014" name="Front. Microbiol.">
        <title>High frequency of phylogenetically diverse reductive dehalogenase-homologous genes in deep subseafloor sedimentary metagenomes.</title>
        <authorList>
            <person name="Kawai M."/>
            <person name="Futagami T."/>
            <person name="Toyoda A."/>
            <person name="Takaki Y."/>
            <person name="Nishi S."/>
            <person name="Hori S."/>
            <person name="Arai W."/>
            <person name="Tsubouchi T."/>
            <person name="Morono Y."/>
            <person name="Uchiyama I."/>
            <person name="Ito T."/>
            <person name="Fujiyama A."/>
            <person name="Inagaki F."/>
            <person name="Takami H."/>
        </authorList>
    </citation>
    <scope>NUCLEOTIDE SEQUENCE</scope>
    <source>
        <strain evidence="1">Expedition CK06-06</strain>
    </source>
</reference>
<feature type="non-terminal residue" evidence="1">
    <location>
        <position position="103"/>
    </location>
</feature>
<evidence type="ECO:0000313" key="1">
    <source>
        <dbReference type="EMBL" id="GAI98631.1"/>
    </source>
</evidence>
<proteinExistence type="predicted"/>
<comment type="caution">
    <text evidence="1">The sequence shown here is derived from an EMBL/GenBank/DDBJ whole genome shotgun (WGS) entry which is preliminary data.</text>
</comment>
<protein>
    <submittedName>
        <fullName evidence="1">Uncharacterized protein</fullName>
    </submittedName>
</protein>
<accession>X1U4S4</accession>